<feature type="compositionally biased region" description="Polar residues" evidence="1">
    <location>
        <begin position="1"/>
        <end position="15"/>
    </location>
</feature>
<keyword evidence="2" id="KW-1133">Transmembrane helix</keyword>
<evidence type="ECO:0000256" key="2">
    <source>
        <dbReference type="SAM" id="Phobius"/>
    </source>
</evidence>
<keyword evidence="2" id="KW-0812">Transmembrane</keyword>
<gene>
    <name evidence="4" type="ORF">K1W69_21085</name>
</gene>
<dbReference type="Pfam" id="PF00211">
    <property type="entry name" value="Guanylate_cyc"/>
    <property type="match status" value="1"/>
</dbReference>
<dbReference type="SUPFAM" id="SSF55073">
    <property type="entry name" value="Nucleotide cyclase"/>
    <property type="match status" value="1"/>
</dbReference>
<dbReference type="AlphaFoldDB" id="A0AAE2ZRT2"/>
<dbReference type="Gene3D" id="3.30.450.20">
    <property type="entry name" value="PAS domain"/>
    <property type="match status" value="2"/>
</dbReference>
<keyword evidence="2" id="KW-0472">Membrane</keyword>
<dbReference type="CDD" id="cd12913">
    <property type="entry name" value="PDC1_MCP_like"/>
    <property type="match status" value="1"/>
</dbReference>
<comment type="caution">
    <text evidence="4">The sequence shown here is derived from an EMBL/GenBank/DDBJ whole genome shotgun (WGS) entry which is preliminary data.</text>
</comment>
<reference evidence="4" key="1">
    <citation type="submission" date="2021-08" db="EMBL/GenBank/DDBJ databases">
        <title>Hoeflea bacterium WL0058 sp. nov., isolated from the sediment.</title>
        <authorList>
            <person name="Wang L."/>
            <person name="Zhang D."/>
        </authorList>
    </citation>
    <scope>NUCLEOTIDE SEQUENCE</scope>
    <source>
        <strain evidence="4">WL0058</strain>
    </source>
</reference>
<dbReference type="PROSITE" id="PS50125">
    <property type="entry name" value="GUANYLATE_CYCLASE_2"/>
    <property type="match status" value="1"/>
</dbReference>
<feature type="domain" description="Guanylate cyclase" evidence="3">
    <location>
        <begin position="469"/>
        <end position="601"/>
    </location>
</feature>
<sequence length="731" mass="80600">MGQTSTDLNESTPRNATPGRRRRFSVPLKATILLVFVLTTVPVLLAIIEIDQRTGSKVVRTHAAEMVERFRNETIREIVTEFNALKVLISTAAELGRQAPDVFEDDRALRYLFSLLQHGETMLNVYVGLEDGSFRQARRINDPNMDIHGARPPAGTGYAYRLLEPNRGPSTLDRYIFLDNEQNTLGEVSAESGYDPRRRAWYNVAVDAGTTTITDPELFWAFGLVGFTVAELYEVDGKLAGVVAADVTLDSFSSYLAQKPVSPNSLSYLLDDHGMVLAASDGATTYGSDNDQVSLPHVADVENRLVSLAYSQRPETAGTEVYRFSHEGSDFIVGLSSLEEDLDKPWRLMVLTPLSDFTAEFTRNSQRMLIIGLVAIAVQLTIIYVIAGLIASPLQRLTRKVARIQSLEISADLPMQRSRIREVDVLSQAIDTLDTVVQAFARFVPVGLVRELLKSDRQLELGGQSRFLTILFCDVEAFSTLAERIAARDLLARVSVLLGDITNRVHDQKGTIDKFMGDGVMAFWGAPVALDDHAWHGCVAALAIQRDLERLNAEWRGNDEPEMRLRVGIHSDVVLVGNIGSKDRMSYTVLGDGVNIASRLEGCNKIYGTLVCISHDTFSEAGDRICVRPIDEVQVKGRRATVTIYELLGAYGAGEIFEPDTETLEIARITRTAFDALVGGDRPAALAAYREVLAIRPDDPVAKLHVSRLEAGEALPRAQVKMIEANDGKFS</sequence>
<dbReference type="SMART" id="SM00044">
    <property type="entry name" value="CYCc"/>
    <property type="match status" value="1"/>
</dbReference>
<evidence type="ECO:0000313" key="4">
    <source>
        <dbReference type="EMBL" id="MBW8639702.1"/>
    </source>
</evidence>
<evidence type="ECO:0000256" key="1">
    <source>
        <dbReference type="SAM" id="MobiDB-lite"/>
    </source>
</evidence>
<organism evidence="4 5">
    <name type="scientific">Flavimaribacter sediminis</name>
    <dbReference type="NCBI Taxonomy" id="2865987"/>
    <lineage>
        <taxon>Bacteria</taxon>
        <taxon>Pseudomonadati</taxon>
        <taxon>Pseudomonadota</taxon>
        <taxon>Alphaproteobacteria</taxon>
        <taxon>Hyphomicrobiales</taxon>
        <taxon>Rhizobiaceae</taxon>
        <taxon>Flavimaribacter</taxon>
    </lineage>
</organism>
<proteinExistence type="predicted"/>
<dbReference type="RefSeq" id="WP_220230413.1">
    <property type="nucleotide sequence ID" value="NZ_JAICBX010000004.1"/>
</dbReference>
<feature type="transmembrane region" description="Helical" evidence="2">
    <location>
        <begin position="368"/>
        <end position="391"/>
    </location>
</feature>
<dbReference type="GO" id="GO:0004016">
    <property type="term" value="F:adenylate cyclase activity"/>
    <property type="evidence" value="ECO:0007669"/>
    <property type="project" value="UniProtKB-ARBA"/>
</dbReference>
<dbReference type="EMBL" id="JAICBX010000004">
    <property type="protein sequence ID" value="MBW8639702.1"/>
    <property type="molecule type" value="Genomic_DNA"/>
</dbReference>
<feature type="region of interest" description="Disordered" evidence="1">
    <location>
        <begin position="1"/>
        <end position="20"/>
    </location>
</feature>
<evidence type="ECO:0000259" key="3">
    <source>
        <dbReference type="PROSITE" id="PS50125"/>
    </source>
</evidence>
<dbReference type="PANTHER" id="PTHR43081:SF1">
    <property type="entry name" value="ADENYLATE CYCLASE, TERMINAL-DIFFERENTIATION SPECIFIC"/>
    <property type="match status" value="1"/>
</dbReference>
<dbReference type="Proteomes" id="UP001196509">
    <property type="component" value="Unassembled WGS sequence"/>
</dbReference>
<dbReference type="Gene3D" id="6.10.340.10">
    <property type="match status" value="1"/>
</dbReference>
<feature type="transmembrane region" description="Helical" evidence="2">
    <location>
        <begin position="30"/>
        <end position="48"/>
    </location>
</feature>
<dbReference type="InterPro" id="IPR050697">
    <property type="entry name" value="Adenylyl/Guanylyl_Cyclase_3/4"/>
</dbReference>
<dbReference type="CDD" id="cd07302">
    <property type="entry name" value="CHD"/>
    <property type="match status" value="1"/>
</dbReference>
<name>A0AAE2ZRT2_9HYPH</name>
<keyword evidence="5" id="KW-1185">Reference proteome</keyword>
<dbReference type="InterPro" id="IPR001054">
    <property type="entry name" value="A/G_cyclase"/>
</dbReference>
<accession>A0AAE2ZRT2</accession>
<protein>
    <recommendedName>
        <fullName evidence="3">Guanylate cyclase domain-containing protein</fullName>
    </recommendedName>
</protein>
<dbReference type="InterPro" id="IPR029787">
    <property type="entry name" value="Nucleotide_cyclase"/>
</dbReference>
<dbReference type="PANTHER" id="PTHR43081">
    <property type="entry name" value="ADENYLATE CYCLASE, TERMINAL-DIFFERENTIATION SPECIFIC-RELATED"/>
    <property type="match status" value="1"/>
</dbReference>
<evidence type="ECO:0000313" key="5">
    <source>
        <dbReference type="Proteomes" id="UP001196509"/>
    </source>
</evidence>
<dbReference type="GO" id="GO:0035556">
    <property type="term" value="P:intracellular signal transduction"/>
    <property type="evidence" value="ECO:0007669"/>
    <property type="project" value="InterPro"/>
</dbReference>
<dbReference type="GO" id="GO:0006171">
    <property type="term" value="P:cAMP biosynthetic process"/>
    <property type="evidence" value="ECO:0007669"/>
    <property type="project" value="TreeGrafter"/>
</dbReference>
<dbReference type="Gene3D" id="3.30.70.1230">
    <property type="entry name" value="Nucleotide cyclase"/>
    <property type="match status" value="1"/>
</dbReference>